<protein>
    <recommendedName>
        <fullName evidence="1">Rhamnogalacturonan lyase domain-containing protein</fullName>
    </recommendedName>
</protein>
<dbReference type="Pfam" id="PF14683">
    <property type="entry name" value="CBM-like"/>
    <property type="match status" value="1"/>
</dbReference>
<dbReference type="InterPro" id="IPR014718">
    <property type="entry name" value="GH-type_carb-bd"/>
</dbReference>
<dbReference type="PANTHER" id="PTHR32018:SF22">
    <property type="entry name" value="RHAMNOGALACTURONAN ENDOLYASE"/>
    <property type="match status" value="1"/>
</dbReference>
<feature type="domain" description="Rhamnogalacturonan lyase" evidence="1">
    <location>
        <begin position="232"/>
        <end position="353"/>
    </location>
</feature>
<accession>B9RXJ4</accession>
<dbReference type="InParanoid" id="B9RXJ4"/>
<keyword evidence="3" id="KW-1185">Reference proteome</keyword>
<dbReference type="STRING" id="3988.B9RXJ4"/>
<dbReference type="InterPro" id="IPR029411">
    <property type="entry name" value="RG-lyase_III"/>
</dbReference>
<evidence type="ECO:0000259" key="1">
    <source>
        <dbReference type="Pfam" id="PF14683"/>
    </source>
</evidence>
<evidence type="ECO:0000313" key="2">
    <source>
        <dbReference type="EMBL" id="EEF43850.1"/>
    </source>
</evidence>
<evidence type="ECO:0000313" key="3">
    <source>
        <dbReference type="Proteomes" id="UP000008311"/>
    </source>
</evidence>
<dbReference type="Proteomes" id="UP000008311">
    <property type="component" value="Unassembled WGS sequence"/>
</dbReference>
<dbReference type="eggNOG" id="ENOG502QQM5">
    <property type="taxonomic scope" value="Eukaryota"/>
</dbReference>
<dbReference type="InterPro" id="IPR010325">
    <property type="entry name" value="Rhamnogal_lyase"/>
</dbReference>
<proteinExistence type="predicted"/>
<name>B9RXJ4_RICCO</name>
<dbReference type="PANTHER" id="PTHR32018">
    <property type="entry name" value="RHAMNOGALACTURONATE LYASE FAMILY PROTEIN"/>
    <property type="match status" value="1"/>
</dbReference>
<organism evidence="2 3">
    <name type="scientific">Ricinus communis</name>
    <name type="common">Castor bean</name>
    <dbReference type="NCBI Taxonomy" id="3988"/>
    <lineage>
        <taxon>Eukaryota</taxon>
        <taxon>Viridiplantae</taxon>
        <taxon>Streptophyta</taxon>
        <taxon>Embryophyta</taxon>
        <taxon>Tracheophyta</taxon>
        <taxon>Spermatophyta</taxon>
        <taxon>Magnoliopsida</taxon>
        <taxon>eudicotyledons</taxon>
        <taxon>Gunneridae</taxon>
        <taxon>Pentapetalae</taxon>
        <taxon>rosids</taxon>
        <taxon>fabids</taxon>
        <taxon>Malpighiales</taxon>
        <taxon>Euphorbiaceae</taxon>
        <taxon>Acalyphoideae</taxon>
        <taxon>Acalypheae</taxon>
        <taxon>Ricinus</taxon>
    </lineage>
</organism>
<dbReference type="InterPro" id="IPR051850">
    <property type="entry name" value="Polysacch_Lyase_4"/>
</dbReference>
<dbReference type="EMBL" id="EQ973828">
    <property type="protein sequence ID" value="EEF43850.1"/>
    <property type="molecule type" value="Genomic_DNA"/>
</dbReference>
<dbReference type="Gene3D" id="2.60.120.260">
    <property type="entry name" value="Galactose-binding domain-like"/>
    <property type="match status" value="1"/>
</dbReference>
<dbReference type="Pfam" id="PF06045">
    <property type="entry name" value="Rhamnogal_lyase"/>
    <property type="match status" value="1"/>
</dbReference>
<sequence length="361" mass="41301">MNPRQSFTSQVRGLYRDVYTVVERSNGRLEVSFKNTYNPSVGETRLPLTIDISYILRSGVSGFNCFAVYERPAFDLAQTRMVFKLRREVNLILRISDEKQRIMPMPEDLLPGRDKQLIVPESFLLVNPINPDIGGEVDDKYQYSVDNKDGGIHGWISSDPIVGFWIIFPSHEDRNGGPTKQNLTAHTGPYCLARFHGTHYIGHDIIAHFQEGEEWRKVQAIWLVGQIHRYTSESDHTFIIGISDPKKDWFFTQVDRRGADKYLPIKWIIKFKLDSVATGTYKLRLAIASATHSNLEVYVNDMDVQHMVFRVMNLGTDNTVHRHGIHELYNLFSIDISSSMLTEGDSSMFLAKARGTLRTSV</sequence>
<dbReference type="SUPFAM" id="SSF49785">
    <property type="entry name" value="Galactose-binding domain-like"/>
    <property type="match status" value="1"/>
</dbReference>
<reference evidence="3" key="1">
    <citation type="journal article" date="2010" name="Nat. Biotechnol.">
        <title>Draft genome sequence of the oilseed species Ricinus communis.</title>
        <authorList>
            <person name="Chan A.P."/>
            <person name="Crabtree J."/>
            <person name="Zhao Q."/>
            <person name="Lorenzi H."/>
            <person name="Orvis J."/>
            <person name="Puiu D."/>
            <person name="Melake-Berhan A."/>
            <person name="Jones K.M."/>
            <person name="Redman J."/>
            <person name="Chen G."/>
            <person name="Cahoon E.B."/>
            <person name="Gedil M."/>
            <person name="Stanke M."/>
            <person name="Haas B.J."/>
            <person name="Wortman J.R."/>
            <person name="Fraser-Liggett C.M."/>
            <person name="Ravel J."/>
            <person name="Rabinowicz P.D."/>
        </authorList>
    </citation>
    <scope>NUCLEOTIDE SEQUENCE [LARGE SCALE GENOMIC DNA]</scope>
    <source>
        <strain evidence="3">cv. Hale</strain>
    </source>
</reference>
<dbReference type="GO" id="GO:0030246">
    <property type="term" value="F:carbohydrate binding"/>
    <property type="evidence" value="ECO:0007669"/>
    <property type="project" value="InterPro"/>
</dbReference>
<dbReference type="InterPro" id="IPR008979">
    <property type="entry name" value="Galactose-bd-like_sf"/>
</dbReference>
<gene>
    <name evidence="2" type="ORF">RCOM_0903910</name>
</gene>
<dbReference type="Gene3D" id="2.70.98.10">
    <property type="match status" value="1"/>
</dbReference>
<dbReference type="AlphaFoldDB" id="B9RXJ4"/>